<evidence type="ECO:0000313" key="3">
    <source>
        <dbReference type="EMBL" id="MDO6413680.1"/>
    </source>
</evidence>
<dbReference type="CDD" id="cd03789">
    <property type="entry name" value="GT9_LPS_heptosyltransferase"/>
    <property type="match status" value="1"/>
</dbReference>
<dbReference type="PANTHER" id="PTHR30160">
    <property type="entry name" value="TETRAACYLDISACCHARIDE 4'-KINASE-RELATED"/>
    <property type="match status" value="1"/>
</dbReference>
<dbReference type="Gene3D" id="3.40.50.2000">
    <property type="entry name" value="Glycogen Phosphorylase B"/>
    <property type="match status" value="2"/>
</dbReference>
<accession>A0ABT8Y5T2</accession>
<dbReference type="RefSeq" id="WP_303540996.1">
    <property type="nucleotide sequence ID" value="NZ_JAUOTP010000002.1"/>
</dbReference>
<dbReference type="InterPro" id="IPR002201">
    <property type="entry name" value="Glyco_trans_9"/>
</dbReference>
<evidence type="ECO:0000313" key="4">
    <source>
        <dbReference type="Proteomes" id="UP001169764"/>
    </source>
</evidence>
<name>A0ABT8Y5T2_9SPHN</name>
<organism evidence="3 4">
    <name type="scientific">Sphingomonas natans</name>
    <dbReference type="NCBI Taxonomy" id="3063330"/>
    <lineage>
        <taxon>Bacteria</taxon>
        <taxon>Pseudomonadati</taxon>
        <taxon>Pseudomonadota</taxon>
        <taxon>Alphaproteobacteria</taxon>
        <taxon>Sphingomonadales</taxon>
        <taxon>Sphingomonadaceae</taxon>
        <taxon>Sphingomonas</taxon>
    </lineage>
</organism>
<reference evidence="3" key="1">
    <citation type="submission" date="2023-07" db="EMBL/GenBank/DDBJ databases">
        <authorList>
            <person name="Kim M."/>
        </authorList>
    </citation>
    <scope>NUCLEOTIDE SEQUENCE</scope>
    <source>
        <strain evidence="3">BIUV-7</strain>
    </source>
</reference>
<comment type="caution">
    <text evidence="3">The sequence shown here is derived from an EMBL/GenBank/DDBJ whole genome shotgun (WGS) entry which is preliminary data.</text>
</comment>
<evidence type="ECO:0000256" key="1">
    <source>
        <dbReference type="ARBA" id="ARBA00022676"/>
    </source>
</evidence>
<dbReference type="InterPro" id="IPR051199">
    <property type="entry name" value="LPS_LOS_Heptosyltrfase"/>
</dbReference>
<dbReference type="Proteomes" id="UP001169764">
    <property type="component" value="Unassembled WGS sequence"/>
</dbReference>
<dbReference type="EMBL" id="JAUOTP010000002">
    <property type="protein sequence ID" value="MDO6413680.1"/>
    <property type="molecule type" value="Genomic_DNA"/>
</dbReference>
<dbReference type="Pfam" id="PF01075">
    <property type="entry name" value="Glyco_transf_9"/>
    <property type="match status" value="1"/>
</dbReference>
<keyword evidence="1" id="KW-0328">Glycosyltransferase</keyword>
<protein>
    <submittedName>
        <fullName evidence="3">Glycosyltransferase family 9 protein</fullName>
    </submittedName>
</protein>
<gene>
    <name evidence="3" type="ORF">Q4F19_04725</name>
</gene>
<keyword evidence="4" id="KW-1185">Reference proteome</keyword>
<evidence type="ECO:0000256" key="2">
    <source>
        <dbReference type="ARBA" id="ARBA00022679"/>
    </source>
</evidence>
<proteinExistence type="predicted"/>
<dbReference type="SUPFAM" id="SSF53756">
    <property type="entry name" value="UDP-Glycosyltransferase/glycogen phosphorylase"/>
    <property type="match status" value="2"/>
</dbReference>
<keyword evidence="2" id="KW-0808">Transferase</keyword>
<sequence length="642" mass="69950">MLLRKSFADAHITLICGPWNVGLARRLEIADEIYPVDLFAENSLGDMDRDTREQRRREAIDGLRALALPRFDLAIDLRRDEDTRALLKIFEADVRAGFGDLLTYSYLDVALPVTHRGFDTGMTSLSLRPCDLEGGMGHTVDEKGLCLSGTVGRVDIELSTDAVWAPSDEGFPDNRPLGAALRAIHMRQSIAGGTPALTAEPLVTIDRSEMAFGPGWLDWEPWGRWTTIGRAPFNLLCSTSQPKVDLLVEVQGHTGVSHTEARVWLTGGGGEASHLFKSGDEPVVLAMQCELTSVGRIARSAPFLLRAGRYRGVLRVWVGEPEDWVPLTLTIGGARPGQVVARISTAQAVCESGLFETPFEIELVDSAEPIRVEVAPAMGEGSGDPTRLRIASVELHCMQARSPELPVEHVELQLIDLAAMVALRHAPSLVTSSTEIVDRLREPRQNSTAAAAVQQLVQRKRRLLRRERQFIGVAIGANKETKLWPHDAFVELCRRLLDQPNVDIVFLGGPSDSEQVRALIAELSAGGRTIDLTGCCRIEDLGEVLAKLDGFIGLDTGTTHFAGRVGLPTVAIFGASHDPLRWGPVGVRSSWAAADIACKECSKASASQCEIGVRCMSDISPEDVWRVVESTIFDRQGSSRNA</sequence>